<evidence type="ECO:0000313" key="11">
    <source>
        <dbReference type="EMBL" id="MFC4299545.1"/>
    </source>
</evidence>
<comment type="similarity">
    <text evidence="2 9">Belongs to the GSP I family.</text>
</comment>
<keyword evidence="7 9" id="KW-1133">Transmembrane helix</keyword>
<dbReference type="EMBL" id="JBHSDY010000010">
    <property type="protein sequence ID" value="MFC4299545.1"/>
    <property type="molecule type" value="Genomic_DNA"/>
</dbReference>
<comment type="subunit">
    <text evidence="9">Type II secretion is composed of four main components: the outer membrane complex, the inner membrane complex, the cytoplasmic secretion ATPase and the periplasm-spanning pseudopilus.</text>
</comment>
<evidence type="ECO:0000259" key="10">
    <source>
        <dbReference type="Pfam" id="PF02501"/>
    </source>
</evidence>
<dbReference type="InterPro" id="IPR003413">
    <property type="entry name" value="T2SS_GspI_C"/>
</dbReference>
<dbReference type="SUPFAM" id="SSF54523">
    <property type="entry name" value="Pili subunits"/>
    <property type="match status" value="1"/>
</dbReference>
<evidence type="ECO:0000256" key="6">
    <source>
        <dbReference type="ARBA" id="ARBA00022692"/>
    </source>
</evidence>
<comment type="function">
    <text evidence="9">Component of the type II secretion system required for the energy-dependent secretion of extracellular factors such as proteases and toxins from the periplasm.</text>
</comment>
<evidence type="ECO:0000256" key="2">
    <source>
        <dbReference type="ARBA" id="ARBA00008358"/>
    </source>
</evidence>
<evidence type="ECO:0000313" key="12">
    <source>
        <dbReference type="Proteomes" id="UP001595756"/>
    </source>
</evidence>
<dbReference type="RefSeq" id="WP_376814072.1">
    <property type="nucleotide sequence ID" value="NZ_JBHSDY010000010.1"/>
</dbReference>
<keyword evidence="12" id="KW-1185">Reference proteome</keyword>
<keyword evidence="4 9" id="KW-0488">Methylation</keyword>
<evidence type="ECO:0000256" key="3">
    <source>
        <dbReference type="ARBA" id="ARBA00022475"/>
    </source>
</evidence>
<comment type="caution">
    <text evidence="11">The sequence shown here is derived from an EMBL/GenBank/DDBJ whole genome shotgun (WGS) entry which is preliminary data.</text>
</comment>
<dbReference type="InterPro" id="IPR045584">
    <property type="entry name" value="Pilin-like"/>
</dbReference>
<dbReference type="NCBIfam" id="TIGR01707">
    <property type="entry name" value="gspI"/>
    <property type="match status" value="1"/>
</dbReference>
<keyword evidence="6 9" id="KW-0812">Transmembrane</keyword>
<evidence type="ECO:0000256" key="1">
    <source>
        <dbReference type="ARBA" id="ARBA00004377"/>
    </source>
</evidence>
<keyword evidence="8 9" id="KW-0472">Membrane</keyword>
<evidence type="ECO:0000256" key="9">
    <source>
        <dbReference type="RuleBase" id="RU368030"/>
    </source>
</evidence>
<reference evidence="12" key="1">
    <citation type="journal article" date="2019" name="Int. J. Syst. Evol. Microbiol.">
        <title>The Global Catalogue of Microorganisms (GCM) 10K type strain sequencing project: providing services to taxonomists for standard genome sequencing and annotation.</title>
        <authorList>
            <consortium name="The Broad Institute Genomics Platform"/>
            <consortium name="The Broad Institute Genome Sequencing Center for Infectious Disease"/>
            <person name="Wu L."/>
            <person name="Ma J."/>
        </authorList>
    </citation>
    <scope>NUCLEOTIDE SEQUENCE [LARGE SCALE GENOMIC DNA]</scope>
    <source>
        <strain evidence="12">CGMCC 1.19029</strain>
    </source>
</reference>
<feature type="domain" description="Type II secretion system protein GspI C-terminal" evidence="10">
    <location>
        <begin position="52"/>
        <end position="124"/>
    </location>
</feature>
<dbReference type="InterPro" id="IPR010052">
    <property type="entry name" value="T2SS_protein-GspI"/>
</dbReference>
<proteinExistence type="inferred from homology"/>
<gene>
    <name evidence="11" type="primary">gspI</name>
    <name evidence="11" type="ORF">ACFO0J_15995</name>
</gene>
<evidence type="ECO:0000256" key="7">
    <source>
        <dbReference type="ARBA" id="ARBA00022989"/>
    </source>
</evidence>
<keyword evidence="5 9" id="KW-0997">Cell inner membrane</keyword>
<evidence type="ECO:0000256" key="8">
    <source>
        <dbReference type="ARBA" id="ARBA00023136"/>
    </source>
</evidence>
<accession>A0ABV8S3C1</accession>
<protein>
    <recommendedName>
        <fullName evidence="9">Type II secretion system protein I</fullName>
        <shortName evidence="9">T2SS minor pseudopilin I</shortName>
    </recommendedName>
</protein>
<name>A0ABV8S3C1_9BURK</name>
<dbReference type="PANTHER" id="PTHR38779:SF2">
    <property type="entry name" value="TYPE II SECRETION SYSTEM PROTEIN I-RELATED"/>
    <property type="match status" value="1"/>
</dbReference>
<sequence>MSAPGRCGHGDRQRGFALVEVLVALAIVGVALAAGIRALGVGIGGTQAFRLRSLALQSAENVLAEMRLQGDFPVLGRHRRPCPQADLALQCEQWVQATPNARFRRVTVRVQLGADGQVLSELDGLASRLP</sequence>
<dbReference type="PANTHER" id="PTHR38779">
    <property type="entry name" value="TYPE II SECRETION SYSTEM PROTEIN I-RELATED"/>
    <property type="match status" value="1"/>
</dbReference>
<dbReference type="Pfam" id="PF07963">
    <property type="entry name" value="N_methyl"/>
    <property type="match status" value="1"/>
</dbReference>
<feature type="transmembrane region" description="Helical" evidence="9">
    <location>
        <begin position="21"/>
        <end position="43"/>
    </location>
</feature>
<comment type="subcellular location">
    <subcellularLocation>
        <location evidence="1 9">Cell inner membrane</location>
        <topology evidence="1 9">Single-pass membrane protein</topology>
    </subcellularLocation>
</comment>
<comment type="PTM">
    <text evidence="9">Cleaved by prepilin peptidase.</text>
</comment>
<dbReference type="InterPro" id="IPR012902">
    <property type="entry name" value="N_methyl_site"/>
</dbReference>
<organism evidence="11 12">
    <name type="scientific">Castellaniella hirudinis</name>
    <dbReference type="NCBI Taxonomy" id="1144617"/>
    <lineage>
        <taxon>Bacteria</taxon>
        <taxon>Pseudomonadati</taxon>
        <taxon>Pseudomonadota</taxon>
        <taxon>Betaproteobacteria</taxon>
        <taxon>Burkholderiales</taxon>
        <taxon>Alcaligenaceae</taxon>
        <taxon>Castellaniella</taxon>
    </lineage>
</organism>
<evidence type="ECO:0000256" key="5">
    <source>
        <dbReference type="ARBA" id="ARBA00022519"/>
    </source>
</evidence>
<dbReference type="Pfam" id="PF02501">
    <property type="entry name" value="T2SSI"/>
    <property type="match status" value="1"/>
</dbReference>
<dbReference type="NCBIfam" id="TIGR02532">
    <property type="entry name" value="IV_pilin_GFxxxE"/>
    <property type="match status" value="1"/>
</dbReference>
<dbReference type="Proteomes" id="UP001595756">
    <property type="component" value="Unassembled WGS sequence"/>
</dbReference>
<dbReference type="Gene3D" id="3.30.1300.30">
    <property type="entry name" value="GSPII I/J protein-like"/>
    <property type="match status" value="1"/>
</dbReference>
<keyword evidence="3" id="KW-1003">Cell membrane</keyword>
<evidence type="ECO:0000256" key="4">
    <source>
        <dbReference type="ARBA" id="ARBA00022481"/>
    </source>
</evidence>